<dbReference type="VEuPathDB" id="FungiDB:ASPTUDRAFT_203105"/>
<gene>
    <name evidence="2" type="ORF">ASPTUDRAFT_203105</name>
</gene>
<dbReference type="EMBL" id="KV878205">
    <property type="protein sequence ID" value="OJI82125.1"/>
    <property type="molecule type" value="Genomic_DNA"/>
</dbReference>
<feature type="region of interest" description="Disordered" evidence="1">
    <location>
        <begin position="390"/>
        <end position="417"/>
    </location>
</feature>
<dbReference type="OrthoDB" id="27483at2759"/>
<keyword evidence="3" id="KW-1185">Reference proteome</keyword>
<protein>
    <submittedName>
        <fullName evidence="2">Uncharacterized protein</fullName>
    </submittedName>
</protein>
<accession>A0A1L9MYV3</accession>
<evidence type="ECO:0000313" key="3">
    <source>
        <dbReference type="Proteomes" id="UP000184304"/>
    </source>
</evidence>
<dbReference type="AlphaFoldDB" id="A0A1L9MYV3"/>
<sequence length="440" mass="48357">MPPELTPESDYSSLRELIKGNSLSFSCSGSIPITTDASVKEYGHVPTKSQPVKIFWASRDSVPQMLVLPICEKDDVDASGAEALQRFISDCAPTSFSRRGKRILDPTFCKAGTLEPARFATTFHPVDLGILDEVEKQLLPSFDVGASRKLIADLWELEVNSSPDGFFKKYVSNPCSENQFGLLVVCLPSRFTGGNLYVQHNKQVRDLDWSPASSSTIQWAAFYDDCGLRILPVTGGECITLTYGLYAVDAGVRYVHPKPSLTPCMQPLKAAVMNILGSSDLMRQGGILGAFCSYAYPASESIAHVLKDGDYLIYSAFKSCGLDTFALAISSTGDWYATILERAQSKNIPIQNNEKNKAAKTVASEAWPCITLPGVTWVNERSEDNRALWHRPRDIGAASSSGNGKGTHRPTKRRKIDQSKTPWYVDGAIFAVIPPWRVRL</sequence>
<evidence type="ECO:0000256" key="1">
    <source>
        <dbReference type="SAM" id="MobiDB-lite"/>
    </source>
</evidence>
<name>A0A1L9MYV3_ASPTC</name>
<evidence type="ECO:0000313" key="2">
    <source>
        <dbReference type="EMBL" id="OJI82125.1"/>
    </source>
</evidence>
<organism evidence="2 3">
    <name type="scientific">Aspergillus tubingensis (strain CBS 134.48)</name>
    <dbReference type="NCBI Taxonomy" id="767770"/>
    <lineage>
        <taxon>Eukaryota</taxon>
        <taxon>Fungi</taxon>
        <taxon>Dikarya</taxon>
        <taxon>Ascomycota</taxon>
        <taxon>Pezizomycotina</taxon>
        <taxon>Eurotiomycetes</taxon>
        <taxon>Eurotiomycetidae</taxon>
        <taxon>Eurotiales</taxon>
        <taxon>Aspergillaceae</taxon>
        <taxon>Aspergillus</taxon>
        <taxon>Aspergillus subgen. Circumdati</taxon>
    </lineage>
</organism>
<dbReference type="PANTHER" id="PTHR33099">
    <property type="entry name" value="FE2OG DIOXYGENASE DOMAIN-CONTAINING PROTEIN"/>
    <property type="match status" value="1"/>
</dbReference>
<dbReference type="Proteomes" id="UP000184304">
    <property type="component" value="Unassembled WGS sequence"/>
</dbReference>
<feature type="compositionally biased region" description="Basic residues" evidence="1">
    <location>
        <begin position="406"/>
        <end position="415"/>
    </location>
</feature>
<dbReference type="OMA" id="SSTIQWA"/>
<dbReference type="PANTHER" id="PTHR33099:SF14">
    <property type="entry name" value="PROLYL 4-HYDROXYLASE ALPHA SUBUNIT FE(2+) 2OG DIOXYGENASE DOMAIN-CONTAINING PROTEIN"/>
    <property type="match status" value="1"/>
</dbReference>
<reference evidence="3" key="1">
    <citation type="journal article" date="2017" name="Genome Biol.">
        <title>Comparative genomics reveals high biological diversity and specific adaptations in the industrially and medically important fungal genus Aspergillus.</title>
        <authorList>
            <person name="de Vries R.P."/>
            <person name="Riley R."/>
            <person name="Wiebenga A."/>
            <person name="Aguilar-Osorio G."/>
            <person name="Amillis S."/>
            <person name="Uchima C.A."/>
            <person name="Anderluh G."/>
            <person name="Asadollahi M."/>
            <person name="Askin M."/>
            <person name="Barry K."/>
            <person name="Battaglia E."/>
            <person name="Bayram O."/>
            <person name="Benocci T."/>
            <person name="Braus-Stromeyer S.A."/>
            <person name="Caldana C."/>
            <person name="Canovas D."/>
            <person name="Cerqueira G.C."/>
            <person name="Chen F."/>
            <person name="Chen W."/>
            <person name="Choi C."/>
            <person name="Clum A."/>
            <person name="Dos Santos R.A."/>
            <person name="Damasio A.R."/>
            <person name="Diallinas G."/>
            <person name="Emri T."/>
            <person name="Fekete E."/>
            <person name="Flipphi M."/>
            <person name="Freyberg S."/>
            <person name="Gallo A."/>
            <person name="Gournas C."/>
            <person name="Habgood R."/>
            <person name="Hainaut M."/>
            <person name="Harispe M.L."/>
            <person name="Henrissat B."/>
            <person name="Hilden K.S."/>
            <person name="Hope R."/>
            <person name="Hossain A."/>
            <person name="Karabika E."/>
            <person name="Karaffa L."/>
            <person name="Karanyi Z."/>
            <person name="Krasevec N."/>
            <person name="Kuo A."/>
            <person name="Kusch H."/>
            <person name="LaButti K."/>
            <person name="Lagendijk E.L."/>
            <person name="Lapidus A."/>
            <person name="Levasseur A."/>
            <person name="Lindquist E."/>
            <person name="Lipzen A."/>
            <person name="Logrieco A.F."/>
            <person name="MacCabe A."/>
            <person name="Maekelae M.R."/>
            <person name="Malavazi I."/>
            <person name="Melin P."/>
            <person name="Meyer V."/>
            <person name="Mielnichuk N."/>
            <person name="Miskei M."/>
            <person name="Molnar A.P."/>
            <person name="Mule G."/>
            <person name="Ngan C.Y."/>
            <person name="Orejas M."/>
            <person name="Orosz E."/>
            <person name="Ouedraogo J.P."/>
            <person name="Overkamp K.M."/>
            <person name="Park H.-S."/>
            <person name="Perrone G."/>
            <person name="Piumi F."/>
            <person name="Punt P.J."/>
            <person name="Ram A.F."/>
            <person name="Ramon A."/>
            <person name="Rauscher S."/>
            <person name="Record E."/>
            <person name="Riano-Pachon D.M."/>
            <person name="Robert V."/>
            <person name="Roehrig J."/>
            <person name="Ruller R."/>
            <person name="Salamov A."/>
            <person name="Salih N.S."/>
            <person name="Samson R.A."/>
            <person name="Sandor E."/>
            <person name="Sanguinetti M."/>
            <person name="Schuetze T."/>
            <person name="Sepcic K."/>
            <person name="Shelest E."/>
            <person name="Sherlock G."/>
            <person name="Sophianopoulou V."/>
            <person name="Squina F.M."/>
            <person name="Sun H."/>
            <person name="Susca A."/>
            <person name="Todd R.B."/>
            <person name="Tsang A."/>
            <person name="Unkles S.E."/>
            <person name="van de Wiele N."/>
            <person name="van Rossen-Uffink D."/>
            <person name="Oliveira J.V."/>
            <person name="Vesth T.C."/>
            <person name="Visser J."/>
            <person name="Yu J.-H."/>
            <person name="Zhou M."/>
            <person name="Andersen M.R."/>
            <person name="Archer D.B."/>
            <person name="Baker S.E."/>
            <person name="Benoit I."/>
            <person name="Brakhage A.A."/>
            <person name="Braus G.H."/>
            <person name="Fischer R."/>
            <person name="Frisvad J.C."/>
            <person name="Goldman G.H."/>
            <person name="Houbraken J."/>
            <person name="Oakley B."/>
            <person name="Pocsi I."/>
            <person name="Scazzocchio C."/>
            <person name="Seiboth B."/>
            <person name="vanKuyk P.A."/>
            <person name="Wortman J."/>
            <person name="Dyer P.S."/>
            <person name="Grigoriev I.V."/>
        </authorList>
    </citation>
    <scope>NUCLEOTIDE SEQUENCE [LARGE SCALE GENOMIC DNA]</scope>
    <source>
        <strain evidence="3">CBS 134.48</strain>
    </source>
</reference>
<proteinExistence type="predicted"/>